<proteinExistence type="predicted"/>
<keyword evidence="2" id="KW-1185">Reference proteome</keyword>
<name>A0ACC5WCG4_PANGG</name>
<accession>A0ACC5WCG4</accession>
<organism evidence="1 2">
    <name type="scientific">Pangasianodon gigas</name>
    <name type="common">Mekong giant catfish</name>
    <name type="synonym">Pangasius gigas</name>
    <dbReference type="NCBI Taxonomy" id="30993"/>
    <lineage>
        <taxon>Eukaryota</taxon>
        <taxon>Metazoa</taxon>
        <taxon>Chordata</taxon>
        <taxon>Craniata</taxon>
        <taxon>Vertebrata</taxon>
        <taxon>Euteleostomi</taxon>
        <taxon>Actinopterygii</taxon>
        <taxon>Neopterygii</taxon>
        <taxon>Teleostei</taxon>
        <taxon>Ostariophysi</taxon>
        <taxon>Siluriformes</taxon>
        <taxon>Pangasiidae</taxon>
        <taxon>Pangasianodon</taxon>
    </lineage>
</organism>
<evidence type="ECO:0000313" key="2">
    <source>
        <dbReference type="Proteomes" id="UP000829447"/>
    </source>
</evidence>
<sequence length="290" mass="33084">MWGTPWMGANLSQGAITGQFRDTNQHVFRLEGETGVSQEGMHTGWRWDSNPKPQRCELFFPLGEQVCCWQSQVRPQKLSALSNFWPSGGMKITMNLRFCFLFMASLSLGGCWEAPWFCHDHECPVYTVVNTYEGFEERRYNPSQWITTDIPSTREKDIQDGFWKLYYFMQGKNKEGKEIAMTRPVVVSVSEAVENGGRQVSISFFISADIVLPEPNDETIKNKDLPAATVYVRVFDGIASEADATENVEKLKEYLQAAGKPFDGTRFEAAGYDAPWDLINRHNEVWIYAV</sequence>
<evidence type="ECO:0000313" key="1">
    <source>
        <dbReference type="EMBL" id="MCI4376345.1"/>
    </source>
</evidence>
<dbReference type="EMBL" id="CM040456">
    <property type="protein sequence ID" value="MCI4376345.1"/>
    <property type="molecule type" value="Genomic_DNA"/>
</dbReference>
<protein>
    <submittedName>
        <fullName evidence="1">Uncharacterized protein</fullName>
    </submittedName>
</protein>
<dbReference type="Proteomes" id="UP000829447">
    <property type="component" value="Linkage Group LG3"/>
</dbReference>
<gene>
    <name evidence="1" type="ORF">PGIGA_G00187460</name>
</gene>
<comment type="caution">
    <text evidence="1">The sequence shown here is derived from an EMBL/GenBank/DDBJ whole genome shotgun (WGS) entry which is preliminary data.</text>
</comment>
<reference evidence="1 2" key="1">
    <citation type="journal article" date="2022" name="bioRxiv">
        <title>An ancient truncated duplication of the anti-Mullerian hormone receptor type 2 gene is a potential conserved master sex determinant in the Pangasiidae catfish family.</title>
        <authorList>
            <person name="Wen M."/>
            <person name="Pan Q."/>
            <person name="Jouanno E."/>
            <person name="Montfort J."/>
            <person name="Zahm M."/>
            <person name="Cabau C."/>
            <person name="Klopp C."/>
            <person name="Iampietro C."/>
            <person name="Roques C."/>
            <person name="Bouchez O."/>
            <person name="Castinel A."/>
            <person name="Donnadieu C."/>
            <person name="Parrinello H."/>
            <person name="Poncet C."/>
            <person name="Belmonte E."/>
            <person name="Gautier V."/>
            <person name="Avarre J.-C."/>
            <person name="Dugue R."/>
            <person name="Gustiano R."/>
            <person name="Ha T.T.T."/>
            <person name="Campet M."/>
            <person name="Sriphairoj K."/>
            <person name="Ribolli J."/>
            <person name="de Almeida F.L."/>
            <person name="Desvignes T."/>
            <person name="Postlethwait J.H."/>
            <person name="Bucao C.F."/>
            <person name="Robinson-Rechavi M."/>
            <person name="Bobe J."/>
            <person name="Herpin A."/>
            <person name="Guiguen Y."/>
        </authorList>
    </citation>
    <scope>NUCLEOTIDE SEQUENCE [LARGE SCALE GENOMIC DNA]</scope>
    <source>
        <strain evidence="1">YG-Dec2019</strain>
    </source>
</reference>